<dbReference type="WBParaSite" id="Hba_13007">
    <property type="protein sequence ID" value="Hba_13007"/>
    <property type="gene ID" value="Hba_13007"/>
</dbReference>
<evidence type="ECO:0000313" key="1">
    <source>
        <dbReference type="Proteomes" id="UP000095283"/>
    </source>
</evidence>
<keyword evidence="1" id="KW-1185">Reference proteome</keyword>
<sequence>MEMARDFAIVNSAAQKFNNSSSDGVPVGYKALIRVWNPMNTPCFHGGLAQYSIDDRYPKWL</sequence>
<name>A0A1I7X6F3_HETBA</name>
<dbReference type="AlphaFoldDB" id="A0A1I7X6F3"/>
<proteinExistence type="predicted"/>
<evidence type="ECO:0000313" key="2">
    <source>
        <dbReference type="WBParaSite" id="Hba_13007"/>
    </source>
</evidence>
<reference evidence="2" key="1">
    <citation type="submission" date="2016-11" db="UniProtKB">
        <authorList>
            <consortium name="WormBaseParasite"/>
        </authorList>
    </citation>
    <scope>IDENTIFICATION</scope>
</reference>
<accession>A0A1I7X6F3</accession>
<protein>
    <submittedName>
        <fullName evidence="2">UBC core domain-containing protein</fullName>
    </submittedName>
</protein>
<organism evidence="1 2">
    <name type="scientific">Heterorhabditis bacteriophora</name>
    <name type="common">Entomopathogenic nematode worm</name>
    <dbReference type="NCBI Taxonomy" id="37862"/>
    <lineage>
        <taxon>Eukaryota</taxon>
        <taxon>Metazoa</taxon>
        <taxon>Ecdysozoa</taxon>
        <taxon>Nematoda</taxon>
        <taxon>Chromadorea</taxon>
        <taxon>Rhabditida</taxon>
        <taxon>Rhabditina</taxon>
        <taxon>Rhabditomorpha</taxon>
        <taxon>Strongyloidea</taxon>
        <taxon>Heterorhabditidae</taxon>
        <taxon>Heterorhabditis</taxon>
    </lineage>
</organism>
<dbReference type="Proteomes" id="UP000095283">
    <property type="component" value="Unplaced"/>
</dbReference>